<keyword evidence="3" id="KW-1185">Reference proteome</keyword>
<evidence type="ECO:0000256" key="1">
    <source>
        <dbReference type="SAM" id="SignalP"/>
    </source>
</evidence>
<accession>A0ABR2HSZ8</accession>
<name>A0ABR2HSZ8_9PEZI</name>
<dbReference type="Proteomes" id="UP001390339">
    <property type="component" value="Unassembled WGS sequence"/>
</dbReference>
<protein>
    <submittedName>
        <fullName evidence="2">Uncharacterized protein</fullName>
    </submittedName>
</protein>
<feature type="signal peptide" evidence="1">
    <location>
        <begin position="1"/>
        <end position="34"/>
    </location>
</feature>
<proteinExistence type="predicted"/>
<evidence type="ECO:0000313" key="3">
    <source>
        <dbReference type="Proteomes" id="UP001390339"/>
    </source>
</evidence>
<gene>
    <name evidence="2" type="ORF">PGQ11_014695</name>
</gene>
<keyword evidence="1" id="KW-0732">Signal</keyword>
<evidence type="ECO:0000313" key="2">
    <source>
        <dbReference type="EMBL" id="KAK8852216.1"/>
    </source>
</evidence>
<organism evidence="2 3">
    <name type="scientific">Apiospora arundinis</name>
    <dbReference type="NCBI Taxonomy" id="335852"/>
    <lineage>
        <taxon>Eukaryota</taxon>
        <taxon>Fungi</taxon>
        <taxon>Dikarya</taxon>
        <taxon>Ascomycota</taxon>
        <taxon>Pezizomycotina</taxon>
        <taxon>Sordariomycetes</taxon>
        <taxon>Xylariomycetidae</taxon>
        <taxon>Amphisphaeriales</taxon>
        <taxon>Apiosporaceae</taxon>
        <taxon>Apiospora</taxon>
    </lineage>
</organism>
<comment type="caution">
    <text evidence="2">The sequence shown here is derived from an EMBL/GenBank/DDBJ whole genome shotgun (WGS) entry which is preliminary data.</text>
</comment>
<sequence>MGADLASNPRNRTTMPKPLKLFLALLALLAQASATCMMPALGRSQAGGVAIFGLQIGWGSQVIERRIHLR</sequence>
<feature type="chain" id="PRO_5045438345" evidence="1">
    <location>
        <begin position="35"/>
        <end position="70"/>
    </location>
</feature>
<dbReference type="EMBL" id="JAPCWZ010000009">
    <property type="protein sequence ID" value="KAK8852216.1"/>
    <property type="molecule type" value="Genomic_DNA"/>
</dbReference>
<reference evidence="2 3" key="1">
    <citation type="journal article" date="2024" name="IMA Fungus">
        <title>Apiospora arundinis, a panoply of carbohydrate-active enzymes and secondary metabolites.</title>
        <authorList>
            <person name="Sorensen T."/>
            <person name="Petersen C."/>
            <person name="Muurmann A.T."/>
            <person name="Christiansen J.V."/>
            <person name="Brundto M.L."/>
            <person name="Overgaard C.K."/>
            <person name="Boysen A.T."/>
            <person name="Wollenberg R.D."/>
            <person name="Larsen T.O."/>
            <person name="Sorensen J.L."/>
            <person name="Nielsen K.L."/>
            <person name="Sondergaard T.E."/>
        </authorList>
    </citation>
    <scope>NUCLEOTIDE SEQUENCE [LARGE SCALE GENOMIC DNA]</scope>
    <source>
        <strain evidence="2 3">AAU 773</strain>
    </source>
</reference>